<reference evidence="1" key="1">
    <citation type="submission" date="2020-11" db="EMBL/GenBank/DDBJ databases">
        <title>Nocardia NEAU-351.nov., a novel actinomycete isolated from the cow dung.</title>
        <authorList>
            <person name="Zhang X."/>
        </authorList>
    </citation>
    <scope>NUCLEOTIDE SEQUENCE</scope>
    <source>
        <strain evidence="1">NEAU-351</strain>
    </source>
</reference>
<proteinExistence type="predicted"/>
<sequence length="111" mass="11591">MDPVVVSKGERGRKVQAAPGELRALAASMNDVGVGIETIRAQLDLSMIDSAFAGSMLKRVGDEANSVVTDTWSRMAARWISITALIEASASALEAADVGFADRLDTLGGVL</sequence>
<keyword evidence="2" id="KW-1185">Reference proteome</keyword>
<organism evidence="1 2">
    <name type="scientific">Nocardia bovistercoris</name>
    <dbReference type="NCBI Taxonomy" id="2785916"/>
    <lineage>
        <taxon>Bacteria</taxon>
        <taxon>Bacillati</taxon>
        <taxon>Actinomycetota</taxon>
        <taxon>Actinomycetes</taxon>
        <taxon>Mycobacteriales</taxon>
        <taxon>Nocardiaceae</taxon>
        <taxon>Nocardia</taxon>
    </lineage>
</organism>
<protein>
    <submittedName>
        <fullName evidence="1">Uncharacterized protein</fullName>
    </submittedName>
</protein>
<gene>
    <name evidence="1" type="ORF">IT779_20090</name>
</gene>
<name>A0A931IF08_9NOCA</name>
<dbReference type="RefSeq" id="WP_196150906.1">
    <property type="nucleotide sequence ID" value="NZ_JADMLG010000008.1"/>
</dbReference>
<dbReference type="Proteomes" id="UP000655751">
    <property type="component" value="Unassembled WGS sequence"/>
</dbReference>
<evidence type="ECO:0000313" key="2">
    <source>
        <dbReference type="Proteomes" id="UP000655751"/>
    </source>
</evidence>
<dbReference type="AlphaFoldDB" id="A0A931IF08"/>
<dbReference type="EMBL" id="JADMLG010000008">
    <property type="protein sequence ID" value="MBH0778585.1"/>
    <property type="molecule type" value="Genomic_DNA"/>
</dbReference>
<evidence type="ECO:0000313" key="1">
    <source>
        <dbReference type="EMBL" id="MBH0778585.1"/>
    </source>
</evidence>
<accession>A0A931IF08</accession>
<comment type="caution">
    <text evidence="1">The sequence shown here is derived from an EMBL/GenBank/DDBJ whole genome shotgun (WGS) entry which is preliminary data.</text>
</comment>